<sequence length="93" mass="10451">MDSDVIGASTWSNSDMSVMVACFDFVAWEANQSESQKAPVPSTSSNNQIERSQNIFFVSDFCTHPQPRKAQATHEKTLLICLLTRLDTSYRCE</sequence>
<dbReference type="AlphaFoldDB" id="A0A9Q3H321"/>
<dbReference type="EMBL" id="AVOT02010077">
    <property type="protein sequence ID" value="MBW0489446.1"/>
    <property type="molecule type" value="Genomic_DNA"/>
</dbReference>
<evidence type="ECO:0000313" key="1">
    <source>
        <dbReference type="EMBL" id="MBW0489446.1"/>
    </source>
</evidence>
<organism evidence="1 2">
    <name type="scientific">Austropuccinia psidii MF-1</name>
    <dbReference type="NCBI Taxonomy" id="1389203"/>
    <lineage>
        <taxon>Eukaryota</taxon>
        <taxon>Fungi</taxon>
        <taxon>Dikarya</taxon>
        <taxon>Basidiomycota</taxon>
        <taxon>Pucciniomycotina</taxon>
        <taxon>Pucciniomycetes</taxon>
        <taxon>Pucciniales</taxon>
        <taxon>Sphaerophragmiaceae</taxon>
        <taxon>Austropuccinia</taxon>
    </lineage>
</organism>
<dbReference type="Proteomes" id="UP000765509">
    <property type="component" value="Unassembled WGS sequence"/>
</dbReference>
<keyword evidence="2" id="KW-1185">Reference proteome</keyword>
<accession>A0A9Q3H321</accession>
<evidence type="ECO:0000313" key="2">
    <source>
        <dbReference type="Proteomes" id="UP000765509"/>
    </source>
</evidence>
<reference evidence="1" key="1">
    <citation type="submission" date="2021-03" db="EMBL/GenBank/DDBJ databases">
        <title>Draft genome sequence of rust myrtle Austropuccinia psidii MF-1, a brazilian biotype.</title>
        <authorList>
            <person name="Quecine M.C."/>
            <person name="Pachon D.M.R."/>
            <person name="Bonatelli M.L."/>
            <person name="Correr F.H."/>
            <person name="Franceschini L.M."/>
            <person name="Leite T.F."/>
            <person name="Margarido G.R.A."/>
            <person name="Almeida C.A."/>
            <person name="Ferrarezi J.A."/>
            <person name="Labate C.A."/>
        </authorList>
    </citation>
    <scope>NUCLEOTIDE SEQUENCE</scope>
    <source>
        <strain evidence="1">MF-1</strain>
    </source>
</reference>
<protein>
    <submittedName>
        <fullName evidence="1">Uncharacterized protein</fullName>
    </submittedName>
</protein>
<name>A0A9Q3H321_9BASI</name>
<proteinExistence type="predicted"/>
<gene>
    <name evidence="1" type="ORF">O181_029161</name>
</gene>
<comment type="caution">
    <text evidence="1">The sequence shown here is derived from an EMBL/GenBank/DDBJ whole genome shotgun (WGS) entry which is preliminary data.</text>
</comment>